<reference evidence="1 2" key="1">
    <citation type="submission" date="2021-06" db="EMBL/GenBank/DDBJ databases">
        <authorList>
            <person name="Kallberg Y."/>
            <person name="Tangrot J."/>
            <person name="Rosling A."/>
        </authorList>
    </citation>
    <scope>NUCLEOTIDE SEQUENCE [LARGE SCALE GENOMIC DNA]</scope>
    <source>
        <strain evidence="1 2">120-4 pot B 10/14</strain>
    </source>
</reference>
<dbReference type="Proteomes" id="UP000789901">
    <property type="component" value="Unassembled WGS sequence"/>
</dbReference>
<protein>
    <submittedName>
        <fullName evidence="1">35930_t:CDS:1</fullName>
    </submittedName>
</protein>
<organism evidence="1 2">
    <name type="scientific">Gigaspora margarita</name>
    <dbReference type="NCBI Taxonomy" id="4874"/>
    <lineage>
        <taxon>Eukaryota</taxon>
        <taxon>Fungi</taxon>
        <taxon>Fungi incertae sedis</taxon>
        <taxon>Mucoromycota</taxon>
        <taxon>Glomeromycotina</taxon>
        <taxon>Glomeromycetes</taxon>
        <taxon>Diversisporales</taxon>
        <taxon>Gigasporaceae</taxon>
        <taxon>Gigaspora</taxon>
    </lineage>
</organism>
<accession>A0ABN7UPM0</accession>
<name>A0ABN7UPM0_GIGMA</name>
<evidence type="ECO:0000313" key="2">
    <source>
        <dbReference type="Proteomes" id="UP000789901"/>
    </source>
</evidence>
<proteinExistence type="predicted"/>
<gene>
    <name evidence="1" type="ORF">GMARGA_LOCUS9164</name>
</gene>
<keyword evidence="2" id="KW-1185">Reference proteome</keyword>
<sequence length="98" mass="11170">MQNEASPILTRIFYVLKKICGQKIDSRITVKSDSNKVSYSCGLSICKKALDLVITKGLGQEVDSFKITNHFKYKGRGRLATKRYLSVIENDENKYSFK</sequence>
<evidence type="ECO:0000313" key="1">
    <source>
        <dbReference type="EMBL" id="CAG8647253.1"/>
    </source>
</evidence>
<comment type="caution">
    <text evidence="1">The sequence shown here is derived from an EMBL/GenBank/DDBJ whole genome shotgun (WGS) entry which is preliminary data.</text>
</comment>
<dbReference type="EMBL" id="CAJVQB010004851">
    <property type="protein sequence ID" value="CAG8647253.1"/>
    <property type="molecule type" value="Genomic_DNA"/>
</dbReference>